<dbReference type="RefSeq" id="WP_193490172.1">
    <property type="nucleotide sequence ID" value="NZ_BAAAMC010000054.1"/>
</dbReference>
<feature type="domain" description="HTH tetR-type" evidence="5">
    <location>
        <begin position="14"/>
        <end position="74"/>
    </location>
</feature>
<accession>A0A7I9WQ92</accession>
<name>A0A7I9WQ92_9MYCO</name>
<evidence type="ECO:0000256" key="3">
    <source>
        <dbReference type="ARBA" id="ARBA00023163"/>
    </source>
</evidence>
<dbReference type="AlphaFoldDB" id="A0A7I9WQ92"/>
<dbReference type="GO" id="GO:0000976">
    <property type="term" value="F:transcription cis-regulatory region binding"/>
    <property type="evidence" value="ECO:0007669"/>
    <property type="project" value="TreeGrafter"/>
</dbReference>
<evidence type="ECO:0000313" key="6">
    <source>
        <dbReference type="EMBL" id="GFG59729.1"/>
    </source>
</evidence>
<dbReference type="GO" id="GO:0003700">
    <property type="term" value="F:DNA-binding transcription factor activity"/>
    <property type="evidence" value="ECO:0007669"/>
    <property type="project" value="TreeGrafter"/>
</dbReference>
<dbReference type="PRINTS" id="PR00455">
    <property type="entry name" value="HTHTETR"/>
</dbReference>
<evidence type="ECO:0000313" key="7">
    <source>
        <dbReference type="Proteomes" id="UP000465241"/>
    </source>
</evidence>
<evidence type="ECO:0000256" key="4">
    <source>
        <dbReference type="PROSITE-ProRule" id="PRU00335"/>
    </source>
</evidence>
<dbReference type="PROSITE" id="PS01081">
    <property type="entry name" value="HTH_TETR_1"/>
    <property type="match status" value="1"/>
</dbReference>
<keyword evidence="2 4" id="KW-0238">DNA-binding</keyword>
<dbReference type="InterPro" id="IPR009057">
    <property type="entry name" value="Homeodomain-like_sf"/>
</dbReference>
<comment type="caution">
    <text evidence="6">The sequence shown here is derived from an EMBL/GenBank/DDBJ whole genome shotgun (WGS) entry which is preliminary data.</text>
</comment>
<organism evidence="6 7">
    <name type="scientific">Mycolicibacterium murale</name>
    <dbReference type="NCBI Taxonomy" id="182220"/>
    <lineage>
        <taxon>Bacteria</taxon>
        <taxon>Bacillati</taxon>
        <taxon>Actinomycetota</taxon>
        <taxon>Actinomycetes</taxon>
        <taxon>Mycobacteriales</taxon>
        <taxon>Mycobacteriaceae</taxon>
        <taxon>Mycolicibacterium</taxon>
    </lineage>
</organism>
<proteinExistence type="predicted"/>
<keyword evidence="1" id="KW-0805">Transcription regulation</keyword>
<dbReference type="Gene3D" id="1.10.357.10">
    <property type="entry name" value="Tetracycline Repressor, domain 2"/>
    <property type="match status" value="1"/>
</dbReference>
<keyword evidence="3" id="KW-0804">Transcription</keyword>
<dbReference type="EMBL" id="BLKT01000003">
    <property type="protein sequence ID" value="GFG59729.1"/>
    <property type="molecule type" value="Genomic_DNA"/>
</dbReference>
<dbReference type="PANTHER" id="PTHR30055:SF238">
    <property type="entry name" value="MYCOFACTOCIN BIOSYNTHESIS TRANSCRIPTIONAL REGULATOR MFTR-RELATED"/>
    <property type="match status" value="1"/>
</dbReference>
<gene>
    <name evidence="6" type="ORF">MMUR_38650</name>
</gene>
<evidence type="ECO:0000259" key="5">
    <source>
        <dbReference type="PROSITE" id="PS50977"/>
    </source>
</evidence>
<evidence type="ECO:0000256" key="2">
    <source>
        <dbReference type="ARBA" id="ARBA00023125"/>
    </source>
</evidence>
<reference evidence="6 7" key="1">
    <citation type="journal article" date="2019" name="Emerg. Microbes Infect.">
        <title>Comprehensive subspecies identification of 175 nontuberculous mycobacteria species based on 7547 genomic profiles.</title>
        <authorList>
            <person name="Matsumoto Y."/>
            <person name="Kinjo T."/>
            <person name="Motooka D."/>
            <person name="Nabeya D."/>
            <person name="Jung N."/>
            <person name="Uechi K."/>
            <person name="Horii T."/>
            <person name="Iida T."/>
            <person name="Fujita J."/>
            <person name="Nakamura S."/>
        </authorList>
    </citation>
    <scope>NUCLEOTIDE SEQUENCE [LARGE SCALE GENOMIC DNA]</scope>
    <source>
        <strain evidence="6 7">JCM 13392</strain>
    </source>
</reference>
<evidence type="ECO:0000256" key="1">
    <source>
        <dbReference type="ARBA" id="ARBA00023015"/>
    </source>
</evidence>
<dbReference type="PROSITE" id="PS50977">
    <property type="entry name" value="HTH_TETR_2"/>
    <property type="match status" value="1"/>
</dbReference>
<dbReference type="Pfam" id="PF00440">
    <property type="entry name" value="TetR_N"/>
    <property type="match status" value="1"/>
</dbReference>
<dbReference type="InterPro" id="IPR001647">
    <property type="entry name" value="HTH_TetR"/>
</dbReference>
<sequence>MTHSTTDLRTRRRLATEQELHQAALRLMTERGFAATTVDEIVAAAGVSQRTFFRYFATKEDAVLLGYRELDDAIDSLQVPGDPHSALEALLLFHQDQLDRLAQDEADRYLLLQRLISTEPALRDAVAARELASMDRLRLRLQTQLPAAPPLTSRLIAEIATAVLRVTFDHWRADPDGSVAELPRLYRQVRVAAQTLVAPPRRQ</sequence>
<keyword evidence="7" id="KW-1185">Reference proteome</keyword>
<dbReference type="PANTHER" id="PTHR30055">
    <property type="entry name" value="HTH-TYPE TRANSCRIPTIONAL REGULATOR RUTR"/>
    <property type="match status" value="1"/>
</dbReference>
<dbReference type="InterPro" id="IPR023772">
    <property type="entry name" value="DNA-bd_HTH_TetR-type_CS"/>
</dbReference>
<dbReference type="SUPFAM" id="SSF46689">
    <property type="entry name" value="Homeodomain-like"/>
    <property type="match status" value="1"/>
</dbReference>
<dbReference type="InterPro" id="IPR050109">
    <property type="entry name" value="HTH-type_TetR-like_transc_reg"/>
</dbReference>
<dbReference type="Proteomes" id="UP000465241">
    <property type="component" value="Unassembled WGS sequence"/>
</dbReference>
<feature type="DNA-binding region" description="H-T-H motif" evidence="4">
    <location>
        <begin position="37"/>
        <end position="56"/>
    </location>
</feature>
<protein>
    <submittedName>
        <fullName evidence="6">TetR family transcriptional regulator</fullName>
    </submittedName>
</protein>